<evidence type="ECO:0000256" key="3">
    <source>
        <dbReference type="ARBA" id="ARBA00022723"/>
    </source>
</evidence>
<dbReference type="InterPro" id="IPR042115">
    <property type="entry name" value="PriA_3primeBD_sf"/>
</dbReference>
<dbReference type="HOGENOM" id="CLU_015485_1_0_11"/>
<dbReference type="STRING" id="161899.CSING_06575"/>
<evidence type="ECO:0000313" key="11">
    <source>
        <dbReference type="Proteomes" id="UP000031890"/>
    </source>
</evidence>
<dbReference type="AlphaFoldDB" id="A0A0B6EQQ0"/>
<feature type="binding site" evidence="8">
    <location>
        <position position="387"/>
    </location>
    <ligand>
        <name>Zn(2+)</name>
        <dbReference type="ChEBI" id="CHEBI:29105"/>
        <label>1</label>
    </ligand>
</feature>
<evidence type="ECO:0000256" key="6">
    <source>
        <dbReference type="ARBA" id="ARBA00022840"/>
    </source>
</evidence>
<keyword evidence="1 8" id="KW-0639">Primosome</keyword>
<dbReference type="GO" id="GO:0043138">
    <property type="term" value="F:3'-5' DNA helicase activity"/>
    <property type="evidence" value="ECO:0007669"/>
    <property type="project" value="TreeGrafter"/>
</dbReference>
<evidence type="ECO:0000256" key="4">
    <source>
        <dbReference type="ARBA" id="ARBA00022741"/>
    </source>
</evidence>
<reference evidence="10 11" key="1">
    <citation type="journal article" date="2015" name="Genome Announc.">
        <title>Complete Genome Sequence and Annotation of Corynebacterium singulare DSM 44357, Isolated from a Human Semen Specimen.</title>
        <authorList>
            <person name="Merten M."/>
            <person name="Brinkrolf K."/>
            <person name="Albersmeier A."/>
            <person name="Kutter Y."/>
            <person name="Ruckert C."/>
            <person name="Tauch A."/>
        </authorList>
    </citation>
    <scope>NUCLEOTIDE SEQUENCE [LARGE SCALE GENOMIC DNA]</scope>
    <source>
        <strain evidence="10">IBS B52218</strain>
    </source>
</reference>
<feature type="binding site" evidence="8">
    <location>
        <position position="390"/>
    </location>
    <ligand>
        <name>Zn(2+)</name>
        <dbReference type="ChEBI" id="CHEBI:29105"/>
        <label>1</label>
    </ligand>
</feature>
<dbReference type="GO" id="GO:0006310">
    <property type="term" value="P:DNA recombination"/>
    <property type="evidence" value="ECO:0007669"/>
    <property type="project" value="InterPro"/>
</dbReference>
<feature type="binding site" evidence="8">
    <location>
        <position position="424"/>
    </location>
    <ligand>
        <name>Zn(2+)</name>
        <dbReference type="ChEBI" id="CHEBI:29105"/>
        <label>2</label>
    </ligand>
</feature>
<protein>
    <recommendedName>
        <fullName evidence="8">Probable replication restart protein PriA</fullName>
    </recommendedName>
    <alternativeName>
        <fullName evidence="8">Putative ATP-dependent DNA helicase PriA</fullName>
    </alternativeName>
</protein>
<dbReference type="GO" id="GO:0005524">
    <property type="term" value="F:ATP binding"/>
    <property type="evidence" value="ECO:0007669"/>
    <property type="project" value="UniProtKB-UniRule"/>
</dbReference>
<dbReference type="OrthoDB" id="3177118at2"/>
<dbReference type="GO" id="GO:0006270">
    <property type="term" value="P:DNA replication initiation"/>
    <property type="evidence" value="ECO:0007669"/>
    <property type="project" value="TreeGrafter"/>
</dbReference>
<evidence type="ECO:0000259" key="9">
    <source>
        <dbReference type="Pfam" id="PF17764"/>
    </source>
</evidence>
<organism evidence="10 11">
    <name type="scientific">Corynebacterium singulare</name>
    <dbReference type="NCBI Taxonomy" id="161899"/>
    <lineage>
        <taxon>Bacteria</taxon>
        <taxon>Bacillati</taxon>
        <taxon>Actinomycetota</taxon>
        <taxon>Actinomycetes</taxon>
        <taxon>Mycobacteriales</taxon>
        <taxon>Corynebacteriaceae</taxon>
        <taxon>Corynebacterium</taxon>
    </lineage>
</organism>
<dbReference type="PANTHER" id="PTHR30580:SF0">
    <property type="entry name" value="PRIMOSOMAL PROTEIN N"/>
    <property type="match status" value="1"/>
</dbReference>
<dbReference type="Proteomes" id="UP000031890">
    <property type="component" value="Chromosome"/>
</dbReference>
<keyword evidence="3 8" id="KW-0479">Metal-binding</keyword>
<accession>A0A0B6EQQ0</accession>
<proteinExistence type="inferred from homology"/>
<keyword evidence="2 8" id="KW-0235">DNA replication</keyword>
<evidence type="ECO:0000256" key="2">
    <source>
        <dbReference type="ARBA" id="ARBA00022705"/>
    </source>
</evidence>
<keyword evidence="10" id="KW-0347">Helicase</keyword>
<dbReference type="Pfam" id="PF17764">
    <property type="entry name" value="PriA_3primeBD"/>
    <property type="match status" value="1"/>
</dbReference>
<dbReference type="KEGG" id="csx:CSING_06575"/>
<dbReference type="GO" id="GO:0006269">
    <property type="term" value="P:DNA replication, synthesis of primer"/>
    <property type="evidence" value="ECO:0007669"/>
    <property type="project" value="UniProtKB-KW"/>
</dbReference>
<dbReference type="Gene3D" id="3.40.50.300">
    <property type="entry name" value="P-loop containing nucleotide triphosphate hydrolases"/>
    <property type="match status" value="1"/>
</dbReference>
<dbReference type="InterPro" id="IPR041222">
    <property type="entry name" value="PriA_3primeBD"/>
</dbReference>
<keyword evidence="10" id="KW-0378">Hydrolase</keyword>
<keyword evidence="5 8" id="KW-0862">Zinc</keyword>
<evidence type="ECO:0000256" key="8">
    <source>
        <dbReference type="HAMAP-Rule" id="MF_00983"/>
    </source>
</evidence>
<feature type="binding site" evidence="8">
    <location>
        <position position="436"/>
    </location>
    <ligand>
        <name>Zn(2+)</name>
        <dbReference type="ChEBI" id="CHEBI:29105"/>
        <label>1</label>
    </ligand>
</feature>
<comment type="caution">
    <text evidence="8">As this protein does not have any detectable helicase domains, it probably does not have helicase activity.</text>
</comment>
<keyword evidence="7 8" id="KW-0238">DNA-binding</keyword>
<feature type="binding site" evidence="8">
    <location>
        <position position="399"/>
    </location>
    <ligand>
        <name>Zn(2+)</name>
        <dbReference type="ChEBI" id="CHEBI:29105"/>
        <label>2</label>
    </ligand>
</feature>
<dbReference type="RefSeq" id="WP_042530718.1">
    <property type="nucleotide sequence ID" value="NZ_CP010827.1"/>
</dbReference>
<comment type="subunit">
    <text evidence="8">Component of the replication restart primosome.</text>
</comment>
<dbReference type="HAMAP" id="MF_00983">
    <property type="entry name" value="PriA"/>
    <property type="match status" value="1"/>
</dbReference>
<dbReference type="GO" id="GO:0008270">
    <property type="term" value="F:zinc ion binding"/>
    <property type="evidence" value="ECO:0007669"/>
    <property type="project" value="UniProtKB-UniRule"/>
</dbReference>
<dbReference type="NCBIfam" id="NF011455">
    <property type="entry name" value="PRK14873.1-5"/>
    <property type="match status" value="1"/>
</dbReference>
<dbReference type="GO" id="GO:0003677">
    <property type="term" value="F:DNA binding"/>
    <property type="evidence" value="ECO:0007669"/>
    <property type="project" value="UniProtKB-UniRule"/>
</dbReference>
<comment type="similarity">
    <text evidence="8">Belongs to the helicase family. PriA subfamily.</text>
</comment>
<feature type="binding site" evidence="8">
    <location>
        <position position="421"/>
    </location>
    <ligand>
        <name>Zn(2+)</name>
        <dbReference type="ChEBI" id="CHEBI:29105"/>
        <label>2</label>
    </ligand>
</feature>
<dbReference type="PANTHER" id="PTHR30580">
    <property type="entry name" value="PRIMOSOMAL PROTEIN N"/>
    <property type="match status" value="1"/>
</dbReference>
<comment type="cofactor">
    <cofactor evidence="8">
        <name>Zn(2+)</name>
        <dbReference type="ChEBI" id="CHEBI:29105"/>
    </cofactor>
    <text evidence="8">Binds 2 zinc ions per subunit.</text>
</comment>
<keyword evidence="4 8" id="KW-0547">Nucleotide-binding</keyword>
<comment type="function">
    <text evidence="8">Initiates the restart of stalled replication forks, which reloads the replicative helicase on sites other than the origin of replication. Recognizes and binds to abandoned replication forks and remodels them to uncover a helicase loading site. Promotes assembly of the primosome at these replication forks.</text>
</comment>
<name>A0A0B6EQQ0_9CORY</name>
<dbReference type="InterPro" id="IPR027417">
    <property type="entry name" value="P-loop_NTPase"/>
</dbReference>
<evidence type="ECO:0000256" key="5">
    <source>
        <dbReference type="ARBA" id="ARBA00022833"/>
    </source>
</evidence>
<keyword evidence="6 8" id="KW-0067">ATP-binding</keyword>
<feature type="binding site" evidence="8">
    <location>
        <position position="396"/>
    </location>
    <ligand>
        <name>Zn(2+)</name>
        <dbReference type="ChEBI" id="CHEBI:29105"/>
        <label>2</label>
    </ligand>
</feature>
<evidence type="ECO:0000256" key="1">
    <source>
        <dbReference type="ARBA" id="ARBA00022515"/>
    </source>
</evidence>
<gene>
    <name evidence="8 10" type="primary">priA</name>
    <name evidence="10" type="ORF">CSING_06575</name>
</gene>
<dbReference type="InterPro" id="IPR005259">
    <property type="entry name" value="PriA"/>
</dbReference>
<evidence type="ECO:0000313" key="10">
    <source>
        <dbReference type="EMBL" id="AJI78847.1"/>
    </source>
</evidence>
<dbReference type="Gene3D" id="3.40.1440.60">
    <property type="entry name" value="PriA, 3(prime) DNA-binding domain"/>
    <property type="match status" value="1"/>
</dbReference>
<feature type="domain" description="Primosomal protein N' 3' DNA-binding" evidence="9">
    <location>
        <begin position="22"/>
        <end position="113"/>
    </location>
</feature>
<sequence length="677" mass="72217">MPKKTPAAHQPVARVLPLLGVAHLDRSFDYLIDEADSEVAQPGVRVRIRFNGRLVDAILLARGSDSEFDGSLRYIDRVISPFAVYTPAMSALVESLAARYGGVRSDIIRTAIPSRHAKAEEADLETPWEELGTTEHPDLSAWSHYVHGESFVDSVLEGKIARAAWQIAPGADWADALAALGTSVALTGGGVLLVVPDQRDLDCLEAAFRQYVSAKQITVLAHSTGPQARYRRYLSALTGQSRIVIGTRSAAFAPVKDLQLAVILNDGDDNLVDNLKPYVHAREVLSTRSAQESCSLILAGHSRTAEAQLLVESGWAHDLLPTEESVAASCPDIVPVGRFGVNLTRHMQGGTTSVSGPAFQATRAALERGEPVLVQVPRKGYAPILACGNCSSPARCRHCNGPLGLPSAGGRDTQSAALPTCRWCGRVDTHYRCSDCGSPRLRAIVLGSERTAEEMGRAFPQTRVIQSGGSKVIDEIAREPALVIATPGAEPRIEEGGRYGAALLVETGALLGRQDLRATEDTLATWAAAATRVKPAQDGGVVIVAADDQLALVGFFARWDMVGAAAAELQARREVRFPPAVHMAAIDGADASLDAFLELSELPEHAELLGPVPLPPGVSLPGDYDRERGGEPQRLLVRTPLGPRAELGTALRKANAVRSARKDVLPLRIAVDPINIG</sequence>
<feature type="binding site" evidence="8">
    <location>
        <position position="433"/>
    </location>
    <ligand>
        <name>Zn(2+)</name>
        <dbReference type="ChEBI" id="CHEBI:29105"/>
        <label>1</label>
    </ligand>
</feature>
<dbReference type="EMBL" id="CP010827">
    <property type="protein sequence ID" value="AJI78847.1"/>
    <property type="molecule type" value="Genomic_DNA"/>
</dbReference>
<evidence type="ECO:0000256" key="7">
    <source>
        <dbReference type="ARBA" id="ARBA00023125"/>
    </source>
</evidence>
<dbReference type="GO" id="GO:1990077">
    <property type="term" value="C:primosome complex"/>
    <property type="evidence" value="ECO:0007669"/>
    <property type="project" value="UniProtKB-UniRule"/>
</dbReference>
<dbReference type="GO" id="GO:0006302">
    <property type="term" value="P:double-strand break repair"/>
    <property type="evidence" value="ECO:0007669"/>
    <property type="project" value="InterPro"/>
</dbReference>
<dbReference type="GO" id="GO:0016787">
    <property type="term" value="F:hydrolase activity"/>
    <property type="evidence" value="ECO:0007669"/>
    <property type="project" value="UniProtKB-KW"/>
</dbReference>